<dbReference type="RefSeq" id="WP_344417631.1">
    <property type="nucleotide sequence ID" value="NZ_BAAANN010000009.1"/>
</dbReference>
<evidence type="ECO:0000313" key="1">
    <source>
        <dbReference type="EMBL" id="GAA1956526.1"/>
    </source>
</evidence>
<dbReference type="Proteomes" id="UP001501116">
    <property type="component" value="Unassembled WGS sequence"/>
</dbReference>
<protein>
    <submittedName>
        <fullName evidence="1">Uncharacterized protein</fullName>
    </submittedName>
</protein>
<proteinExistence type="predicted"/>
<evidence type="ECO:0000313" key="2">
    <source>
        <dbReference type="Proteomes" id="UP001501116"/>
    </source>
</evidence>
<gene>
    <name evidence="1" type="ORF">GCM10009754_28130</name>
</gene>
<keyword evidence="2" id="KW-1185">Reference proteome</keyword>
<name>A0ABP5C1Y6_9PSEU</name>
<comment type="caution">
    <text evidence="1">The sequence shown here is derived from an EMBL/GenBank/DDBJ whole genome shotgun (WGS) entry which is preliminary data.</text>
</comment>
<sequence length="222" mass="23262">MSFTGSFVLGRADRPLTRFEPLRRWDPELGGSDEDGWQVLAIAARATPSRCGADTFGQLRAIRAMLVAETNAPVLVATIGTSTVAVLEASSPNGADWATMLYAATMARTLDTSAMHDADNPESGFASPGYLAPVIVKWASETGRPIADVHLVETTLKELSENGPTAEDNSALTGAVPFPETAPALIPTTAEAKLVRLLHSAGLAPAVLAGTEWAAAVDTVRH</sequence>
<accession>A0ABP5C1Y6</accession>
<reference evidence="2" key="1">
    <citation type="journal article" date="2019" name="Int. J. Syst. Evol. Microbiol.">
        <title>The Global Catalogue of Microorganisms (GCM) 10K type strain sequencing project: providing services to taxonomists for standard genome sequencing and annotation.</title>
        <authorList>
            <consortium name="The Broad Institute Genomics Platform"/>
            <consortium name="The Broad Institute Genome Sequencing Center for Infectious Disease"/>
            <person name="Wu L."/>
            <person name="Ma J."/>
        </authorList>
    </citation>
    <scope>NUCLEOTIDE SEQUENCE [LARGE SCALE GENOMIC DNA]</scope>
    <source>
        <strain evidence="2">JCM 14545</strain>
    </source>
</reference>
<dbReference type="EMBL" id="BAAANN010000009">
    <property type="protein sequence ID" value="GAA1956526.1"/>
    <property type="molecule type" value="Genomic_DNA"/>
</dbReference>
<organism evidence="1 2">
    <name type="scientific">Amycolatopsis minnesotensis</name>
    <dbReference type="NCBI Taxonomy" id="337894"/>
    <lineage>
        <taxon>Bacteria</taxon>
        <taxon>Bacillati</taxon>
        <taxon>Actinomycetota</taxon>
        <taxon>Actinomycetes</taxon>
        <taxon>Pseudonocardiales</taxon>
        <taxon>Pseudonocardiaceae</taxon>
        <taxon>Amycolatopsis</taxon>
    </lineage>
</organism>